<feature type="compositionally biased region" description="Low complexity" evidence="1">
    <location>
        <begin position="45"/>
        <end position="61"/>
    </location>
</feature>
<evidence type="ECO:0000313" key="4">
    <source>
        <dbReference type="Proteomes" id="UP000784294"/>
    </source>
</evidence>
<accession>A0A448XAL9</accession>
<dbReference type="EMBL" id="CAAALY010133202">
    <property type="protein sequence ID" value="VEL32341.1"/>
    <property type="molecule type" value="Genomic_DNA"/>
</dbReference>
<feature type="domain" description="KN17 SH3-like" evidence="2">
    <location>
        <begin position="85"/>
        <end position="122"/>
    </location>
</feature>
<feature type="compositionally biased region" description="Basic and acidic residues" evidence="1">
    <location>
        <begin position="1"/>
        <end position="14"/>
    </location>
</feature>
<feature type="compositionally biased region" description="Polar residues" evidence="1">
    <location>
        <begin position="15"/>
        <end position="26"/>
    </location>
</feature>
<feature type="region of interest" description="Disordered" evidence="1">
    <location>
        <begin position="45"/>
        <end position="67"/>
    </location>
</feature>
<evidence type="ECO:0000256" key="1">
    <source>
        <dbReference type="SAM" id="MobiDB-lite"/>
    </source>
</evidence>
<reference evidence="3" key="1">
    <citation type="submission" date="2018-11" db="EMBL/GenBank/DDBJ databases">
        <authorList>
            <consortium name="Pathogen Informatics"/>
        </authorList>
    </citation>
    <scope>NUCLEOTIDE SEQUENCE</scope>
</reference>
<evidence type="ECO:0000259" key="2">
    <source>
        <dbReference type="Pfam" id="PF18131"/>
    </source>
</evidence>
<dbReference type="Pfam" id="PF18131">
    <property type="entry name" value="KN17_SH3"/>
    <property type="match status" value="1"/>
</dbReference>
<comment type="caution">
    <text evidence="3">The sequence shown here is derived from an EMBL/GenBank/DDBJ whole genome shotgun (WGS) entry which is preliminary data.</text>
</comment>
<dbReference type="InterPro" id="IPR041330">
    <property type="entry name" value="KN17_SH3"/>
</dbReference>
<sequence length="132" mass="14326">MAELKAKAAKEKQRQGTSLVDPSAPNHSACSIPTNLGYAILPSAGSSLKPSSSTSISSATATERKRGALDELMAEEEALKEKRNRRDFWLLPGLEVKLINRKLPDDLQLRHAVVEKMVDRYTVSFCASASAA</sequence>
<organism evidence="3 4">
    <name type="scientific">Protopolystoma xenopodis</name>
    <dbReference type="NCBI Taxonomy" id="117903"/>
    <lineage>
        <taxon>Eukaryota</taxon>
        <taxon>Metazoa</taxon>
        <taxon>Spiralia</taxon>
        <taxon>Lophotrochozoa</taxon>
        <taxon>Platyhelminthes</taxon>
        <taxon>Monogenea</taxon>
        <taxon>Polyopisthocotylea</taxon>
        <taxon>Polystomatidea</taxon>
        <taxon>Polystomatidae</taxon>
        <taxon>Protopolystoma</taxon>
    </lineage>
</organism>
<proteinExistence type="predicted"/>
<dbReference type="AlphaFoldDB" id="A0A448XAL9"/>
<dbReference type="OrthoDB" id="10266249at2759"/>
<name>A0A448XAL9_9PLAT</name>
<feature type="region of interest" description="Disordered" evidence="1">
    <location>
        <begin position="1"/>
        <end position="26"/>
    </location>
</feature>
<evidence type="ECO:0000313" key="3">
    <source>
        <dbReference type="EMBL" id="VEL32341.1"/>
    </source>
</evidence>
<gene>
    <name evidence="3" type="ORF">PXEA_LOCUS25781</name>
</gene>
<keyword evidence="4" id="KW-1185">Reference proteome</keyword>
<dbReference type="Proteomes" id="UP000784294">
    <property type="component" value="Unassembled WGS sequence"/>
</dbReference>
<protein>
    <recommendedName>
        <fullName evidence="2">KN17 SH3-like domain-containing protein</fullName>
    </recommendedName>
</protein>